<sequence>MATSKHRRWRELSRPEQAVLAGSAVVQIGLAAFAWTDLARRTPDEVNGSKRVWASVIAINYAGPLAYLFFGRRRGTVPFD</sequence>
<keyword evidence="5" id="KW-0472">Membrane</keyword>
<comment type="subcellular location">
    <subcellularLocation>
        <location evidence="1">Cell membrane</location>
        <topology evidence="1">Multi-pass membrane protein</topology>
    </subcellularLocation>
</comment>
<evidence type="ECO:0000313" key="7">
    <source>
        <dbReference type="Proteomes" id="UP000249915"/>
    </source>
</evidence>
<dbReference type="RefSeq" id="WP_112284949.1">
    <property type="nucleotide sequence ID" value="NZ_MASW01000007.1"/>
</dbReference>
<proteinExistence type="predicted"/>
<evidence type="ECO:0000256" key="1">
    <source>
        <dbReference type="ARBA" id="ARBA00004651"/>
    </source>
</evidence>
<dbReference type="OrthoDB" id="5125307at2"/>
<accession>A0A2V4AGF8</accession>
<evidence type="ECO:0000313" key="6">
    <source>
        <dbReference type="EMBL" id="PXY19022.1"/>
    </source>
</evidence>
<dbReference type="Pfam" id="PF13396">
    <property type="entry name" value="PLDc_N"/>
    <property type="match status" value="1"/>
</dbReference>
<dbReference type="EMBL" id="MASW01000007">
    <property type="protein sequence ID" value="PXY19022.1"/>
    <property type="molecule type" value="Genomic_DNA"/>
</dbReference>
<dbReference type="GO" id="GO:0005886">
    <property type="term" value="C:plasma membrane"/>
    <property type="evidence" value="ECO:0007669"/>
    <property type="project" value="UniProtKB-SubCell"/>
</dbReference>
<gene>
    <name evidence="6" type="ORF">BAY60_29840</name>
</gene>
<keyword evidence="3" id="KW-0812">Transmembrane</keyword>
<evidence type="ECO:0000256" key="4">
    <source>
        <dbReference type="ARBA" id="ARBA00022989"/>
    </source>
</evidence>
<comment type="caution">
    <text evidence="6">The sequence shown here is derived from an EMBL/GenBank/DDBJ whole genome shotgun (WGS) entry which is preliminary data.</text>
</comment>
<organism evidence="6 7">
    <name type="scientific">Prauserella muralis</name>
    <dbReference type="NCBI Taxonomy" id="588067"/>
    <lineage>
        <taxon>Bacteria</taxon>
        <taxon>Bacillati</taxon>
        <taxon>Actinomycetota</taxon>
        <taxon>Actinomycetes</taxon>
        <taxon>Pseudonocardiales</taxon>
        <taxon>Pseudonocardiaceae</taxon>
        <taxon>Prauserella</taxon>
    </lineage>
</organism>
<protein>
    <submittedName>
        <fullName evidence="6">Uncharacterized protein</fullName>
    </submittedName>
</protein>
<evidence type="ECO:0000256" key="3">
    <source>
        <dbReference type="ARBA" id="ARBA00022692"/>
    </source>
</evidence>
<evidence type="ECO:0000256" key="5">
    <source>
        <dbReference type="ARBA" id="ARBA00023136"/>
    </source>
</evidence>
<name>A0A2V4AGF8_9PSEU</name>
<keyword evidence="4" id="KW-1133">Transmembrane helix</keyword>
<dbReference type="Proteomes" id="UP000249915">
    <property type="component" value="Unassembled WGS sequence"/>
</dbReference>
<dbReference type="InterPro" id="IPR027379">
    <property type="entry name" value="CLS_N"/>
</dbReference>
<evidence type="ECO:0000256" key="2">
    <source>
        <dbReference type="ARBA" id="ARBA00022475"/>
    </source>
</evidence>
<keyword evidence="7" id="KW-1185">Reference proteome</keyword>
<reference evidence="6 7" key="1">
    <citation type="submission" date="2016-07" db="EMBL/GenBank/DDBJ databases">
        <title>Draft genome sequence of Prauserella muralis DSM 45305, isolated from a mould-covered wall in an indoor environment.</title>
        <authorList>
            <person name="Ruckert C."/>
            <person name="Albersmeier A."/>
            <person name="Jiang C.-L."/>
            <person name="Jiang Y."/>
            <person name="Kalinowski J."/>
            <person name="Schneider O."/>
            <person name="Winkler A."/>
            <person name="Zotchev S.B."/>
        </authorList>
    </citation>
    <scope>NUCLEOTIDE SEQUENCE [LARGE SCALE GENOMIC DNA]</scope>
    <source>
        <strain evidence="6 7">DSM 45305</strain>
    </source>
</reference>
<dbReference type="AlphaFoldDB" id="A0A2V4AGF8"/>
<keyword evidence="2" id="KW-1003">Cell membrane</keyword>